<comment type="function">
    <text evidence="7">Catalyzes the transfer of the diacylglyceryl group from phosphatidylglycerol to the sulfhydryl group of the N-terminal cysteine of a prolipoprotein, the first step in the formation of mature lipoproteins.</text>
</comment>
<keyword evidence="6 7" id="KW-0472">Membrane</keyword>
<keyword evidence="4 7" id="KW-0812">Transmembrane</keyword>
<name>A0ABN1MRR2_9FLAO</name>
<evidence type="ECO:0000313" key="9">
    <source>
        <dbReference type="Proteomes" id="UP001501126"/>
    </source>
</evidence>
<evidence type="ECO:0000256" key="7">
    <source>
        <dbReference type="HAMAP-Rule" id="MF_01147"/>
    </source>
</evidence>
<dbReference type="GO" id="GO:0016740">
    <property type="term" value="F:transferase activity"/>
    <property type="evidence" value="ECO:0007669"/>
    <property type="project" value="UniProtKB-KW"/>
</dbReference>
<feature type="transmembrane region" description="Helical" evidence="7">
    <location>
        <begin position="54"/>
        <end position="75"/>
    </location>
</feature>
<feature type="transmembrane region" description="Helical" evidence="7">
    <location>
        <begin position="123"/>
        <end position="140"/>
    </location>
</feature>
<comment type="subcellular location">
    <subcellularLocation>
        <location evidence="7">Cell membrane</location>
        <topology evidence="7">Multi-pass membrane protein</topology>
    </subcellularLocation>
</comment>
<evidence type="ECO:0000256" key="3">
    <source>
        <dbReference type="ARBA" id="ARBA00022679"/>
    </source>
</evidence>
<reference evidence="8 9" key="1">
    <citation type="journal article" date="2019" name="Int. J. Syst. Evol. Microbiol.">
        <title>The Global Catalogue of Microorganisms (GCM) 10K type strain sequencing project: providing services to taxonomists for standard genome sequencing and annotation.</title>
        <authorList>
            <consortium name="The Broad Institute Genomics Platform"/>
            <consortium name="The Broad Institute Genome Sequencing Center for Infectious Disease"/>
            <person name="Wu L."/>
            <person name="Ma J."/>
        </authorList>
    </citation>
    <scope>NUCLEOTIDE SEQUENCE [LARGE SCALE GENOMIC DNA]</scope>
    <source>
        <strain evidence="8 9">JCM 16083</strain>
    </source>
</reference>
<keyword evidence="9" id="KW-1185">Reference proteome</keyword>
<comment type="similarity">
    <text evidence="1 7">Belongs to the Lgt family.</text>
</comment>
<keyword evidence="2 7" id="KW-1003">Cell membrane</keyword>
<dbReference type="Proteomes" id="UP001501126">
    <property type="component" value="Unassembled WGS sequence"/>
</dbReference>
<organism evidence="8 9">
    <name type="scientific">Wandonia haliotis</name>
    <dbReference type="NCBI Taxonomy" id="574963"/>
    <lineage>
        <taxon>Bacteria</taxon>
        <taxon>Pseudomonadati</taxon>
        <taxon>Bacteroidota</taxon>
        <taxon>Flavobacteriia</taxon>
        <taxon>Flavobacteriales</taxon>
        <taxon>Crocinitomicaceae</taxon>
        <taxon>Wandonia</taxon>
    </lineage>
</organism>
<accession>A0ABN1MRR2</accession>
<dbReference type="Pfam" id="PF01790">
    <property type="entry name" value="LGT"/>
    <property type="match status" value="1"/>
</dbReference>
<comment type="pathway">
    <text evidence="7">Protein modification; lipoprotein biosynthesis (diacylglyceryl transfer).</text>
</comment>
<dbReference type="HAMAP" id="MF_01147">
    <property type="entry name" value="Lgt"/>
    <property type="match status" value="1"/>
</dbReference>
<dbReference type="InterPro" id="IPR001640">
    <property type="entry name" value="Lgt"/>
</dbReference>
<dbReference type="PANTHER" id="PTHR30589">
    <property type="entry name" value="PROLIPOPROTEIN DIACYLGLYCERYL TRANSFERASE"/>
    <property type="match status" value="1"/>
</dbReference>
<comment type="catalytic activity">
    <reaction evidence="7">
        <text>L-cysteinyl-[prolipoprotein] + a 1,2-diacyl-sn-glycero-3-phospho-(1'-sn-glycerol) = an S-1,2-diacyl-sn-glyceryl-L-cysteinyl-[prolipoprotein] + sn-glycerol 1-phosphate + H(+)</text>
        <dbReference type="Rhea" id="RHEA:56712"/>
        <dbReference type="Rhea" id="RHEA-COMP:14679"/>
        <dbReference type="Rhea" id="RHEA-COMP:14680"/>
        <dbReference type="ChEBI" id="CHEBI:15378"/>
        <dbReference type="ChEBI" id="CHEBI:29950"/>
        <dbReference type="ChEBI" id="CHEBI:57685"/>
        <dbReference type="ChEBI" id="CHEBI:64716"/>
        <dbReference type="ChEBI" id="CHEBI:140658"/>
        <dbReference type="EC" id="2.5.1.145"/>
    </reaction>
</comment>
<dbReference type="NCBIfam" id="TIGR00544">
    <property type="entry name" value="lgt"/>
    <property type="match status" value="1"/>
</dbReference>
<evidence type="ECO:0000313" key="8">
    <source>
        <dbReference type="EMBL" id="GAA0875930.1"/>
    </source>
</evidence>
<gene>
    <name evidence="7 8" type="primary">lgt</name>
    <name evidence="8" type="ORF">GCM10009118_23390</name>
</gene>
<evidence type="ECO:0000256" key="5">
    <source>
        <dbReference type="ARBA" id="ARBA00022989"/>
    </source>
</evidence>
<feature type="binding site" evidence="7">
    <location>
        <position position="139"/>
    </location>
    <ligand>
        <name>a 1,2-diacyl-sn-glycero-3-phospho-(1'-sn-glycerol)</name>
        <dbReference type="ChEBI" id="CHEBI:64716"/>
    </ligand>
</feature>
<feature type="transmembrane region" description="Helical" evidence="7">
    <location>
        <begin position="23"/>
        <end position="42"/>
    </location>
</feature>
<dbReference type="RefSeq" id="WP_343787908.1">
    <property type="nucleotide sequence ID" value="NZ_BAAAFH010000011.1"/>
</dbReference>
<feature type="transmembrane region" description="Helical" evidence="7">
    <location>
        <begin position="95"/>
        <end position="111"/>
    </location>
</feature>
<feature type="transmembrane region" description="Helical" evidence="7">
    <location>
        <begin position="209"/>
        <end position="226"/>
    </location>
</feature>
<evidence type="ECO:0000256" key="2">
    <source>
        <dbReference type="ARBA" id="ARBA00022475"/>
    </source>
</evidence>
<proteinExistence type="inferred from homology"/>
<protein>
    <recommendedName>
        <fullName evidence="7">Phosphatidylglycerol--prolipoprotein diacylglyceryl transferase</fullName>
        <ecNumber evidence="7">2.5.1.145</ecNumber>
    </recommendedName>
</protein>
<dbReference type="EC" id="2.5.1.145" evidence="7"/>
<evidence type="ECO:0000256" key="4">
    <source>
        <dbReference type="ARBA" id="ARBA00022692"/>
    </source>
</evidence>
<feature type="transmembrane region" description="Helical" evidence="7">
    <location>
        <begin position="246"/>
        <end position="264"/>
    </location>
</feature>
<keyword evidence="3 7" id="KW-0808">Transferase</keyword>
<evidence type="ECO:0000256" key="1">
    <source>
        <dbReference type="ARBA" id="ARBA00007150"/>
    </source>
</evidence>
<dbReference type="EMBL" id="BAAAFH010000011">
    <property type="protein sequence ID" value="GAA0875930.1"/>
    <property type="molecule type" value="Genomic_DNA"/>
</dbReference>
<sequence length="270" mass="31024">MILEIIWDVNPELIEGWKTPNKYGLLFVTGLIIGYYVIKRMFTKEGVSEKKLDMLLLYMIIATVVGARLGHVFFYDWAYYKNNLNEIPMVWKGGLASHGAAIAILLALWIYSKKVSQKPMLWILDRVAAPIAIAGCFIRLGNLMNSEIVGIPTDLPWAFSFPNYFNEVTKEFDPTPRHPAQLYEAISYLIIFATLFWMYWKTKAKERQGLIFGVFMIGIWGMRFLIEFIKEGQTARDFENTINTGQMLSIPLFLVGVYLIIRAARIKITA</sequence>
<keyword evidence="5 7" id="KW-1133">Transmembrane helix</keyword>
<dbReference type="PANTHER" id="PTHR30589:SF0">
    <property type="entry name" value="PHOSPHATIDYLGLYCEROL--PROLIPOPROTEIN DIACYLGLYCERYL TRANSFERASE"/>
    <property type="match status" value="1"/>
</dbReference>
<evidence type="ECO:0000256" key="6">
    <source>
        <dbReference type="ARBA" id="ARBA00023136"/>
    </source>
</evidence>
<comment type="caution">
    <text evidence="8">The sequence shown here is derived from an EMBL/GenBank/DDBJ whole genome shotgun (WGS) entry which is preliminary data.</text>
</comment>
<feature type="transmembrane region" description="Helical" evidence="7">
    <location>
        <begin position="182"/>
        <end position="200"/>
    </location>
</feature>